<dbReference type="NCBIfam" id="TIGR00644">
    <property type="entry name" value="recJ"/>
    <property type="match status" value="1"/>
</dbReference>
<proteinExistence type="inferred from homology"/>
<keyword evidence="4" id="KW-0378">Hydrolase</keyword>
<evidence type="ECO:0000259" key="6">
    <source>
        <dbReference type="Pfam" id="PF01368"/>
    </source>
</evidence>
<evidence type="ECO:0000313" key="10">
    <source>
        <dbReference type="Proteomes" id="UP000034816"/>
    </source>
</evidence>
<dbReference type="InterPro" id="IPR001667">
    <property type="entry name" value="DDH_dom"/>
</dbReference>
<reference evidence="9 10" key="1">
    <citation type="journal article" date="2015" name="Nature">
        <title>rRNA introns, odd ribosomes, and small enigmatic genomes across a large radiation of phyla.</title>
        <authorList>
            <person name="Brown C.T."/>
            <person name="Hug L.A."/>
            <person name="Thomas B.C."/>
            <person name="Sharon I."/>
            <person name="Castelle C.J."/>
            <person name="Singh A."/>
            <person name="Wilkins M.J."/>
            <person name="Williams K.H."/>
            <person name="Banfield J.F."/>
        </authorList>
    </citation>
    <scope>NUCLEOTIDE SEQUENCE [LARGE SCALE GENOMIC DNA]</scope>
</reference>
<dbReference type="InterPro" id="IPR051673">
    <property type="entry name" value="SSDNA_exonuclease_RecJ"/>
</dbReference>
<evidence type="ECO:0000256" key="2">
    <source>
        <dbReference type="ARBA" id="ARBA00019841"/>
    </source>
</evidence>
<evidence type="ECO:0000259" key="7">
    <source>
        <dbReference type="Pfam" id="PF02272"/>
    </source>
</evidence>
<dbReference type="Gene3D" id="3.90.1640.30">
    <property type="match status" value="1"/>
</dbReference>
<dbReference type="AlphaFoldDB" id="A0A0G0C9D9"/>
<dbReference type="InterPro" id="IPR003156">
    <property type="entry name" value="DHHA1_dom"/>
</dbReference>
<gene>
    <name evidence="9" type="ORF">UR73_C0009G0003</name>
</gene>
<dbReference type="Proteomes" id="UP000034816">
    <property type="component" value="Unassembled WGS sequence"/>
</dbReference>
<keyword evidence="5 9" id="KW-0269">Exonuclease</keyword>
<feature type="domain" description="DDH" evidence="6">
    <location>
        <begin position="68"/>
        <end position="223"/>
    </location>
</feature>
<accession>A0A0G0C9D9</accession>
<keyword evidence="3" id="KW-0540">Nuclease</keyword>
<dbReference type="PANTHER" id="PTHR30255:SF2">
    <property type="entry name" value="SINGLE-STRANDED-DNA-SPECIFIC EXONUCLEASE RECJ"/>
    <property type="match status" value="1"/>
</dbReference>
<dbReference type="GO" id="GO:0006310">
    <property type="term" value="P:DNA recombination"/>
    <property type="evidence" value="ECO:0007669"/>
    <property type="project" value="InterPro"/>
</dbReference>
<dbReference type="GO" id="GO:0006281">
    <property type="term" value="P:DNA repair"/>
    <property type="evidence" value="ECO:0007669"/>
    <property type="project" value="InterPro"/>
</dbReference>
<comment type="similarity">
    <text evidence="1">Belongs to the RecJ family.</text>
</comment>
<dbReference type="Gene3D" id="3.10.310.30">
    <property type="match status" value="1"/>
</dbReference>
<evidence type="ECO:0000313" key="9">
    <source>
        <dbReference type="EMBL" id="KKP77843.1"/>
    </source>
</evidence>
<feature type="domain" description="DHHA1" evidence="7">
    <location>
        <begin position="340"/>
        <end position="433"/>
    </location>
</feature>
<organism evidence="9 10">
    <name type="scientific">candidate division WS6 bacterium GW2011_GWF1_35_23</name>
    <dbReference type="NCBI Taxonomy" id="1619097"/>
    <lineage>
        <taxon>Bacteria</taxon>
        <taxon>Candidatus Dojkabacteria</taxon>
    </lineage>
</organism>
<dbReference type="Pfam" id="PF17768">
    <property type="entry name" value="RecJ_OB"/>
    <property type="match status" value="1"/>
</dbReference>
<dbReference type="PATRIC" id="fig|1619097.3.peg.123"/>
<protein>
    <recommendedName>
        <fullName evidence="2">Single-stranded-DNA-specific exonuclease RecJ</fullName>
    </recommendedName>
</protein>
<feature type="domain" description="RecJ OB" evidence="8">
    <location>
        <begin position="447"/>
        <end position="540"/>
    </location>
</feature>
<name>A0A0G0C9D9_9BACT</name>
<evidence type="ECO:0000256" key="5">
    <source>
        <dbReference type="ARBA" id="ARBA00022839"/>
    </source>
</evidence>
<dbReference type="InterPro" id="IPR004610">
    <property type="entry name" value="RecJ"/>
</dbReference>
<dbReference type="Pfam" id="PF02272">
    <property type="entry name" value="DHHA1"/>
    <property type="match status" value="1"/>
</dbReference>
<comment type="caution">
    <text evidence="9">The sequence shown here is derived from an EMBL/GenBank/DDBJ whole genome shotgun (WGS) entry which is preliminary data.</text>
</comment>
<evidence type="ECO:0000259" key="8">
    <source>
        <dbReference type="Pfam" id="PF17768"/>
    </source>
</evidence>
<evidence type="ECO:0000256" key="3">
    <source>
        <dbReference type="ARBA" id="ARBA00022722"/>
    </source>
</evidence>
<dbReference type="InterPro" id="IPR041122">
    <property type="entry name" value="RecJ_OB"/>
</dbReference>
<evidence type="ECO:0000256" key="4">
    <source>
        <dbReference type="ARBA" id="ARBA00022801"/>
    </source>
</evidence>
<dbReference type="SUPFAM" id="SSF64182">
    <property type="entry name" value="DHH phosphoesterases"/>
    <property type="match status" value="1"/>
</dbReference>
<dbReference type="PANTHER" id="PTHR30255">
    <property type="entry name" value="SINGLE-STRANDED-DNA-SPECIFIC EXONUCLEASE RECJ"/>
    <property type="match status" value="1"/>
</dbReference>
<evidence type="ECO:0000256" key="1">
    <source>
        <dbReference type="ARBA" id="ARBA00005915"/>
    </source>
</evidence>
<dbReference type="Pfam" id="PF01368">
    <property type="entry name" value="DHH"/>
    <property type="match status" value="1"/>
</dbReference>
<sequence>MSLVSKSNWLIPENKQEDLVETILENRGIKNKEEHLEPLLENIPPFKKLFGVSKAAKKIIKYAKEDKKIVIHGDFDCDGICASALLWEFLFREAAKVLGKKVDVVPYIPSRIDQGYGLTESSIKDAQELGCDLLITVDCGVRDKELINKHSKDLDFVITDHHQPPEDISENLDYILVHQMYPGKEYPNKEICGTAVAYLLVQALREELEMEEDREYGLDLVALSTVTDMMPLLDVNRIFVKYGLEQISKGQRLGLNALILRSGILPKDINSYHLGYVIGPRINAAGRIGSPMEAVKLLVSSDEKKCTEIANELNSINFERQKLTTEILDIAKEDVDLENKLLFVQGENWHEGIIGLVAGKLQEQFYRPVIVTTKNDGVIKGSARSIKGFNITKTLEKLDKYLERYGGHELAAGFTAKEKSMDEFVKKITEYANKKITEKDLQRDIKIDLLVDTEDIDNELINNLKKLEPFGYGNPKPIICLKELVVVRKNIMGQEKNHMRLTVKGNGVDLLTLVLFNCNEDTQDINENDSIDVIGYPDINVKYTIYGKGMEIY</sequence>
<dbReference type="GO" id="GO:0003676">
    <property type="term" value="F:nucleic acid binding"/>
    <property type="evidence" value="ECO:0007669"/>
    <property type="project" value="InterPro"/>
</dbReference>
<dbReference type="EMBL" id="LBQH01000009">
    <property type="protein sequence ID" value="KKP77843.1"/>
    <property type="molecule type" value="Genomic_DNA"/>
</dbReference>
<dbReference type="GO" id="GO:0008409">
    <property type="term" value="F:5'-3' exonuclease activity"/>
    <property type="evidence" value="ECO:0007669"/>
    <property type="project" value="InterPro"/>
</dbReference>
<dbReference type="InterPro" id="IPR038763">
    <property type="entry name" value="DHH_sf"/>
</dbReference>